<dbReference type="PROSITE" id="PS50217">
    <property type="entry name" value="BZIP"/>
    <property type="match status" value="1"/>
</dbReference>
<name>S8CGP1_9LAMI</name>
<evidence type="ECO:0000259" key="6">
    <source>
        <dbReference type="PROSITE" id="PS50217"/>
    </source>
</evidence>
<dbReference type="PANTHER" id="PTHR13690:SF105">
    <property type="entry name" value="TRANSCRIPTION FACTOR POSF21-RELATED"/>
    <property type="match status" value="1"/>
</dbReference>
<dbReference type="GO" id="GO:0003700">
    <property type="term" value="F:DNA-binding transcription factor activity"/>
    <property type="evidence" value="ECO:0007669"/>
    <property type="project" value="InterPro"/>
</dbReference>
<dbReference type="PANTHER" id="PTHR13690">
    <property type="entry name" value="TRANSCRIPTION FACTOR POSF21-RELATED"/>
    <property type="match status" value="1"/>
</dbReference>
<dbReference type="SMART" id="SM00338">
    <property type="entry name" value="BRLZ"/>
    <property type="match status" value="1"/>
</dbReference>
<protein>
    <recommendedName>
        <fullName evidence="6">BZIP domain-containing protein</fullName>
    </recommendedName>
</protein>
<evidence type="ECO:0000256" key="3">
    <source>
        <dbReference type="ARBA" id="ARBA00023125"/>
    </source>
</evidence>
<evidence type="ECO:0000256" key="1">
    <source>
        <dbReference type="ARBA" id="ARBA00004123"/>
    </source>
</evidence>
<dbReference type="SUPFAM" id="SSF57959">
    <property type="entry name" value="Leucine zipper domain"/>
    <property type="match status" value="1"/>
</dbReference>
<feature type="non-terminal residue" evidence="7">
    <location>
        <position position="1"/>
    </location>
</feature>
<comment type="caution">
    <text evidence="7">The sequence shown here is derived from an EMBL/GenBank/DDBJ whole genome shotgun (WGS) entry which is preliminary data.</text>
</comment>
<evidence type="ECO:0000313" key="7">
    <source>
        <dbReference type="EMBL" id="EPS63761.1"/>
    </source>
</evidence>
<dbReference type="Pfam" id="PF00170">
    <property type="entry name" value="bZIP_1"/>
    <property type="match status" value="1"/>
</dbReference>
<feature type="non-terminal residue" evidence="7">
    <location>
        <position position="112"/>
    </location>
</feature>
<comment type="subcellular location">
    <subcellularLocation>
        <location evidence="1">Nucleus</location>
    </subcellularLocation>
</comment>
<reference evidence="7 8" key="1">
    <citation type="journal article" date="2013" name="BMC Genomics">
        <title>The miniature genome of a carnivorous plant Genlisea aurea contains a low number of genes and short non-coding sequences.</title>
        <authorList>
            <person name="Leushkin E.V."/>
            <person name="Sutormin R.A."/>
            <person name="Nabieva E.R."/>
            <person name="Penin A.A."/>
            <person name="Kondrashov A.S."/>
            <person name="Logacheva M.D."/>
        </authorList>
    </citation>
    <scope>NUCLEOTIDE SEQUENCE [LARGE SCALE GENOMIC DNA]</scope>
</reference>
<dbReference type="Gene3D" id="1.20.5.170">
    <property type="match status" value="1"/>
</dbReference>
<dbReference type="EMBL" id="AUSU01005256">
    <property type="protein sequence ID" value="EPS63761.1"/>
    <property type="molecule type" value="Genomic_DNA"/>
</dbReference>
<organism evidence="7 8">
    <name type="scientific">Genlisea aurea</name>
    <dbReference type="NCBI Taxonomy" id="192259"/>
    <lineage>
        <taxon>Eukaryota</taxon>
        <taxon>Viridiplantae</taxon>
        <taxon>Streptophyta</taxon>
        <taxon>Embryophyta</taxon>
        <taxon>Tracheophyta</taxon>
        <taxon>Spermatophyta</taxon>
        <taxon>Magnoliopsida</taxon>
        <taxon>eudicotyledons</taxon>
        <taxon>Gunneridae</taxon>
        <taxon>Pentapetalae</taxon>
        <taxon>asterids</taxon>
        <taxon>lamiids</taxon>
        <taxon>Lamiales</taxon>
        <taxon>Lentibulariaceae</taxon>
        <taxon>Genlisea</taxon>
    </lineage>
</organism>
<evidence type="ECO:0000256" key="2">
    <source>
        <dbReference type="ARBA" id="ARBA00023015"/>
    </source>
</evidence>
<evidence type="ECO:0000313" key="8">
    <source>
        <dbReference type="Proteomes" id="UP000015453"/>
    </source>
</evidence>
<dbReference type="GO" id="GO:0005634">
    <property type="term" value="C:nucleus"/>
    <property type="evidence" value="ECO:0007669"/>
    <property type="project" value="UniProtKB-SubCell"/>
</dbReference>
<keyword evidence="8" id="KW-1185">Reference proteome</keyword>
<evidence type="ECO:0000256" key="4">
    <source>
        <dbReference type="ARBA" id="ARBA00023163"/>
    </source>
</evidence>
<dbReference type="InterPro" id="IPR004827">
    <property type="entry name" value="bZIP"/>
</dbReference>
<proteinExistence type="predicted"/>
<gene>
    <name evidence="7" type="ORF">M569_11024</name>
</gene>
<keyword evidence="4" id="KW-0804">Transcription</keyword>
<feature type="domain" description="BZIP" evidence="6">
    <location>
        <begin position="32"/>
        <end position="95"/>
    </location>
</feature>
<dbReference type="InterPro" id="IPR044759">
    <property type="entry name" value="bZIP_RF2"/>
</dbReference>
<dbReference type="GO" id="GO:0003677">
    <property type="term" value="F:DNA binding"/>
    <property type="evidence" value="ECO:0007669"/>
    <property type="project" value="UniProtKB-KW"/>
</dbReference>
<keyword evidence="2" id="KW-0805">Transcription regulation</keyword>
<sequence length="112" mass="12713">DAAVELSSNEFTEDEMKKIRGNKKLSEIASADPKRAKRILANRKSAARSKERKMRYITELELKIGTLQGEASALCSQLAMLQRDSIQLTDQNKELKYRLQALEQQAQLEDGM</sequence>
<dbReference type="Proteomes" id="UP000015453">
    <property type="component" value="Unassembled WGS sequence"/>
</dbReference>
<dbReference type="OrthoDB" id="1435597at2759"/>
<keyword evidence="5" id="KW-0539">Nucleus</keyword>
<keyword evidence="3" id="KW-0238">DNA-binding</keyword>
<dbReference type="CDD" id="cd14703">
    <property type="entry name" value="bZIP_plant_RF2"/>
    <property type="match status" value="1"/>
</dbReference>
<dbReference type="AlphaFoldDB" id="S8CGP1"/>
<accession>S8CGP1</accession>
<dbReference type="InterPro" id="IPR046347">
    <property type="entry name" value="bZIP_sf"/>
</dbReference>
<evidence type="ECO:0000256" key="5">
    <source>
        <dbReference type="ARBA" id="ARBA00023242"/>
    </source>
</evidence>